<feature type="transmembrane region" description="Helical" evidence="1">
    <location>
        <begin position="12"/>
        <end position="29"/>
    </location>
</feature>
<dbReference type="Pfam" id="PF01757">
    <property type="entry name" value="Acyl_transf_3"/>
    <property type="match status" value="1"/>
</dbReference>
<dbReference type="GO" id="GO:0016747">
    <property type="term" value="F:acyltransferase activity, transferring groups other than amino-acyl groups"/>
    <property type="evidence" value="ECO:0007669"/>
    <property type="project" value="InterPro"/>
</dbReference>
<evidence type="ECO:0000256" key="1">
    <source>
        <dbReference type="SAM" id="Phobius"/>
    </source>
</evidence>
<evidence type="ECO:0000313" key="3">
    <source>
        <dbReference type="EMBL" id="RIJ34092.1"/>
    </source>
</evidence>
<feature type="transmembrane region" description="Helical" evidence="1">
    <location>
        <begin position="291"/>
        <end position="312"/>
    </location>
</feature>
<dbReference type="InterPro" id="IPR050879">
    <property type="entry name" value="Acyltransferase_3"/>
</dbReference>
<dbReference type="OrthoDB" id="9796461at2"/>
<proteinExistence type="predicted"/>
<feature type="transmembrane region" description="Helical" evidence="1">
    <location>
        <begin position="143"/>
        <end position="165"/>
    </location>
</feature>
<dbReference type="InterPro" id="IPR002656">
    <property type="entry name" value="Acyl_transf_3_dom"/>
</dbReference>
<evidence type="ECO:0000259" key="2">
    <source>
        <dbReference type="Pfam" id="PF01757"/>
    </source>
</evidence>
<dbReference type="PANTHER" id="PTHR23028">
    <property type="entry name" value="ACETYLTRANSFERASE"/>
    <property type="match status" value="1"/>
</dbReference>
<protein>
    <submittedName>
        <fullName evidence="3">Acyltransferase</fullName>
    </submittedName>
</protein>
<reference evidence="4" key="1">
    <citation type="submission" date="2018-08" db="EMBL/GenBank/DDBJ databases">
        <title>Mucilaginibacter sp. MYSH2.</title>
        <authorList>
            <person name="Seo T."/>
        </authorList>
    </citation>
    <scope>NUCLEOTIDE SEQUENCE [LARGE SCALE GENOMIC DNA]</scope>
    <source>
        <strain evidence="4">KIRAN</strain>
    </source>
</reference>
<sequence length="337" mass="37466">MQLPEIKHLSVIDSLRGVAALMVCLFHFISSNALFEQEPVNDFFSWGKYGVPMFFVISGTVITLSLLKSGYQLKHFGSYLLKRIIRIEPPYLVALLLTVVYMYARELVPGATPVDLRPSLNELLLHVGYLVGFFEGVRWVNPVFWTLAIEFQFYLFMALVGPMLLGQMAGRWAILVIGLILPVLFSGLGHLVDWLPLFYMGIAVALRLTNHISLTEFILVLGGCCLSGVIVLGYPDVIFALLTALVILLFPFAKSAVGSFLGRISYALYLLHAITGAVFINLVAKFTDSDALNVLLVAIGLLLSILVAHFFYRWVERPSLRKSKQIKLGGRRGAVAR</sequence>
<dbReference type="EMBL" id="QWGE01000006">
    <property type="protein sequence ID" value="RIJ34092.1"/>
    <property type="molecule type" value="Genomic_DNA"/>
</dbReference>
<feature type="transmembrane region" description="Helical" evidence="1">
    <location>
        <begin position="239"/>
        <end position="260"/>
    </location>
</feature>
<gene>
    <name evidence="3" type="ORF">D1627_17165</name>
</gene>
<keyword evidence="4" id="KW-1185">Reference proteome</keyword>
<accession>A0A399RW88</accession>
<name>A0A399RW88_9BACT</name>
<keyword evidence="1" id="KW-0472">Membrane</keyword>
<evidence type="ECO:0000313" key="4">
    <source>
        <dbReference type="Proteomes" id="UP000266005"/>
    </source>
</evidence>
<keyword evidence="3" id="KW-0808">Transferase</keyword>
<keyword evidence="1" id="KW-1133">Transmembrane helix</keyword>
<keyword evidence="3" id="KW-0012">Acyltransferase</keyword>
<dbReference type="RefSeq" id="WP_119433502.1">
    <property type="nucleotide sequence ID" value="NZ_QWGE01000006.1"/>
</dbReference>
<comment type="caution">
    <text evidence="3">The sequence shown here is derived from an EMBL/GenBank/DDBJ whole genome shotgun (WGS) entry which is preliminary data.</text>
</comment>
<dbReference type="AlphaFoldDB" id="A0A399RW88"/>
<feature type="transmembrane region" description="Helical" evidence="1">
    <location>
        <begin position="266"/>
        <end position="284"/>
    </location>
</feature>
<feature type="transmembrane region" description="Helical" evidence="1">
    <location>
        <begin position="49"/>
        <end position="67"/>
    </location>
</feature>
<dbReference type="Proteomes" id="UP000266005">
    <property type="component" value="Unassembled WGS sequence"/>
</dbReference>
<feature type="domain" description="Acyltransferase 3" evidence="2">
    <location>
        <begin position="12"/>
        <end position="312"/>
    </location>
</feature>
<feature type="transmembrane region" description="Helical" evidence="1">
    <location>
        <begin position="172"/>
        <end position="192"/>
    </location>
</feature>
<organism evidence="3 4">
    <name type="scientific">Pontibacter oryzae</name>
    <dbReference type="NCBI Taxonomy" id="2304593"/>
    <lineage>
        <taxon>Bacteria</taxon>
        <taxon>Pseudomonadati</taxon>
        <taxon>Bacteroidota</taxon>
        <taxon>Cytophagia</taxon>
        <taxon>Cytophagales</taxon>
        <taxon>Hymenobacteraceae</taxon>
        <taxon>Pontibacter</taxon>
    </lineage>
</organism>
<feature type="transmembrane region" description="Helical" evidence="1">
    <location>
        <begin position="87"/>
        <end position="104"/>
    </location>
</feature>
<keyword evidence="1" id="KW-0812">Transmembrane</keyword>